<evidence type="ECO:0000313" key="4">
    <source>
        <dbReference type="EMBL" id="MFD4217891.1"/>
    </source>
</evidence>
<accession>A0ABW6ERK3</accession>
<evidence type="ECO:0000256" key="2">
    <source>
        <dbReference type="ARBA" id="ARBA00022553"/>
    </source>
</evidence>
<sequence length="372" mass="38761">MAINTSCSSGLVALHEACLSLRYGDCDTAIVAGANILSYPGSYDAMAGAGMLSSEGVLRAFDRRADGMVPGEAVAVLVLRKQVDAERDGQRVYATVLGSGVNYDGRTNGITAPSGAAQSRLLRDVYERVGVSAESVGYVVAHGTGTRLGDPVEINALVDAFGGGESGRSGWCALTSVKPNIGHTQAASGLVSVMALALSMRNELIPPSVHCEELSDYIRWEDSPFFVNREARAWPEGGDGVARRGGVSAFGFSGTNAHVVLEACGTAAGDRVAVGGQGVASAYVLPVSAKSEEALERALSGLADHLESEKGIGAGYVASVAHTLSVGRHHFAHRCAVVARDVDDAVRLLREAARGEKPRKVHRGVVTRDFTP</sequence>
<gene>
    <name evidence="4" type="ORF">ACFWSS_34015</name>
</gene>
<dbReference type="Gene3D" id="1.10.1240.100">
    <property type="match status" value="1"/>
</dbReference>
<dbReference type="InterPro" id="IPR016039">
    <property type="entry name" value="Thiolase-like"/>
</dbReference>
<protein>
    <submittedName>
        <fullName evidence="4">Beta-ketoacyl synthase N-terminal-like domain-containing protein</fullName>
    </submittedName>
</protein>
<dbReference type="Gene3D" id="3.40.47.10">
    <property type="match status" value="1"/>
</dbReference>
<dbReference type="Pfam" id="PF00109">
    <property type="entry name" value="ketoacyl-synt"/>
    <property type="match status" value="1"/>
</dbReference>
<dbReference type="EMBL" id="JBHXOF010000051">
    <property type="protein sequence ID" value="MFD4217891.1"/>
    <property type="molecule type" value="Genomic_DNA"/>
</dbReference>
<dbReference type="InterPro" id="IPR050091">
    <property type="entry name" value="PKS_NRPS_Biosynth_Enz"/>
</dbReference>
<dbReference type="InterPro" id="IPR020841">
    <property type="entry name" value="PKS_Beta-ketoAc_synthase_dom"/>
</dbReference>
<dbReference type="SUPFAM" id="SSF53901">
    <property type="entry name" value="Thiolase-like"/>
    <property type="match status" value="2"/>
</dbReference>
<name>A0ABW6ERK3_9ACTN</name>
<dbReference type="InterPro" id="IPR014031">
    <property type="entry name" value="Ketoacyl_synth_C"/>
</dbReference>
<dbReference type="PANTHER" id="PTHR43775">
    <property type="entry name" value="FATTY ACID SYNTHASE"/>
    <property type="match status" value="1"/>
</dbReference>
<dbReference type="Proteomes" id="UP001598251">
    <property type="component" value="Unassembled WGS sequence"/>
</dbReference>
<feature type="domain" description="Ketosynthase family 3 (KS3)" evidence="3">
    <location>
        <begin position="1"/>
        <end position="263"/>
    </location>
</feature>
<dbReference type="SMART" id="SM00825">
    <property type="entry name" value="PKS_KS"/>
    <property type="match status" value="1"/>
</dbReference>
<proteinExistence type="predicted"/>
<comment type="caution">
    <text evidence="4">The sequence shown here is derived from an EMBL/GenBank/DDBJ whole genome shotgun (WGS) entry which is preliminary data.</text>
</comment>
<organism evidence="4 5">
    <name type="scientific">Streptomyces sindenensis</name>
    <dbReference type="NCBI Taxonomy" id="67363"/>
    <lineage>
        <taxon>Bacteria</taxon>
        <taxon>Bacillati</taxon>
        <taxon>Actinomycetota</taxon>
        <taxon>Actinomycetes</taxon>
        <taxon>Kitasatosporales</taxon>
        <taxon>Streptomycetaceae</taxon>
        <taxon>Streptomyces</taxon>
    </lineage>
</organism>
<keyword evidence="1" id="KW-0596">Phosphopantetheine</keyword>
<keyword evidence="5" id="KW-1185">Reference proteome</keyword>
<reference evidence="4 5" key="1">
    <citation type="submission" date="2024-09" db="EMBL/GenBank/DDBJ databases">
        <title>The Natural Products Discovery Center: Release of the First 8490 Sequenced Strains for Exploring Actinobacteria Biosynthetic Diversity.</title>
        <authorList>
            <person name="Kalkreuter E."/>
            <person name="Kautsar S.A."/>
            <person name="Yang D."/>
            <person name="Bader C.D."/>
            <person name="Teijaro C.N."/>
            <person name="Fluegel L."/>
            <person name="Davis C.M."/>
            <person name="Simpson J.R."/>
            <person name="Lauterbach L."/>
            <person name="Steele A.D."/>
            <person name="Gui C."/>
            <person name="Meng S."/>
            <person name="Li G."/>
            <person name="Viehrig K."/>
            <person name="Ye F."/>
            <person name="Su P."/>
            <person name="Kiefer A.F."/>
            <person name="Nichols A."/>
            <person name="Cepeda A.J."/>
            <person name="Yan W."/>
            <person name="Fan B."/>
            <person name="Jiang Y."/>
            <person name="Adhikari A."/>
            <person name="Zheng C.-J."/>
            <person name="Schuster L."/>
            <person name="Cowan T.M."/>
            <person name="Smanski M.J."/>
            <person name="Chevrette M.G."/>
            <person name="De Carvalho L.P.S."/>
            <person name="Shen B."/>
        </authorList>
    </citation>
    <scope>NUCLEOTIDE SEQUENCE [LARGE SCALE GENOMIC DNA]</scope>
    <source>
        <strain evidence="4 5">NPDC058546</strain>
    </source>
</reference>
<feature type="non-terminal residue" evidence="4">
    <location>
        <position position="372"/>
    </location>
</feature>
<dbReference type="CDD" id="cd00833">
    <property type="entry name" value="PKS"/>
    <property type="match status" value="1"/>
</dbReference>
<dbReference type="Pfam" id="PF02801">
    <property type="entry name" value="Ketoacyl-synt_C"/>
    <property type="match status" value="1"/>
</dbReference>
<evidence type="ECO:0000256" key="1">
    <source>
        <dbReference type="ARBA" id="ARBA00022450"/>
    </source>
</evidence>
<dbReference type="Pfam" id="PF22621">
    <property type="entry name" value="CurL-like_PKS_C"/>
    <property type="match status" value="1"/>
</dbReference>
<dbReference type="InterPro" id="IPR014030">
    <property type="entry name" value="Ketoacyl_synth_N"/>
</dbReference>
<dbReference type="PANTHER" id="PTHR43775:SF37">
    <property type="entry name" value="SI:DKEY-61P9.11"/>
    <property type="match status" value="1"/>
</dbReference>
<evidence type="ECO:0000259" key="3">
    <source>
        <dbReference type="PROSITE" id="PS52004"/>
    </source>
</evidence>
<dbReference type="RefSeq" id="WP_382831854.1">
    <property type="nucleotide sequence ID" value="NZ_JBHXLY010000072.1"/>
</dbReference>
<evidence type="ECO:0000313" key="5">
    <source>
        <dbReference type="Proteomes" id="UP001598251"/>
    </source>
</evidence>
<keyword evidence="2" id="KW-0597">Phosphoprotein</keyword>
<dbReference type="PROSITE" id="PS52004">
    <property type="entry name" value="KS3_2"/>
    <property type="match status" value="1"/>
</dbReference>